<dbReference type="EMBL" id="JBHSFG010000029">
    <property type="protein sequence ID" value="MFC4466294.1"/>
    <property type="molecule type" value="Genomic_DNA"/>
</dbReference>
<gene>
    <name evidence="1" type="ORF">ACFPH6_17465</name>
</gene>
<reference evidence="2" key="1">
    <citation type="journal article" date="2019" name="Int. J. Syst. Evol. Microbiol.">
        <title>The Global Catalogue of Microorganisms (GCM) 10K type strain sequencing project: providing services to taxonomists for standard genome sequencing and annotation.</title>
        <authorList>
            <consortium name="The Broad Institute Genomics Platform"/>
            <consortium name="The Broad Institute Genome Sequencing Center for Infectious Disease"/>
            <person name="Wu L."/>
            <person name="Ma J."/>
        </authorList>
    </citation>
    <scope>NUCLEOTIDE SEQUENCE [LARGE SCALE GENOMIC DNA]</scope>
    <source>
        <strain evidence="2">DT43</strain>
    </source>
</reference>
<proteinExistence type="predicted"/>
<name>A0ABV8YLV7_9ACTN</name>
<comment type="caution">
    <text evidence="1">The sequence shown here is derived from an EMBL/GenBank/DDBJ whole genome shotgun (WGS) entry which is preliminary data.</text>
</comment>
<dbReference type="RefSeq" id="WP_386342739.1">
    <property type="nucleotide sequence ID" value="NZ_JBHSFG010000029.1"/>
</dbReference>
<evidence type="ECO:0000313" key="2">
    <source>
        <dbReference type="Proteomes" id="UP001596012"/>
    </source>
</evidence>
<sequence length="87" mass="9285">MRNRRRVSRTLCDFDSSVAAVRAVSRFMRGRDFRALGAGPASARLAALASALPSAAQRRLLVTAGRLRRGESELQGGPQHGAVARAP</sequence>
<protein>
    <submittedName>
        <fullName evidence="1">Uncharacterized protein</fullName>
    </submittedName>
</protein>
<dbReference type="Proteomes" id="UP001596012">
    <property type="component" value="Unassembled WGS sequence"/>
</dbReference>
<evidence type="ECO:0000313" key="1">
    <source>
        <dbReference type="EMBL" id="MFC4466294.1"/>
    </source>
</evidence>
<organism evidence="1 2">
    <name type="scientific">Streptomyces xiangluensis</name>
    <dbReference type="NCBI Taxonomy" id="2665720"/>
    <lineage>
        <taxon>Bacteria</taxon>
        <taxon>Bacillati</taxon>
        <taxon>Actinomycetota</taxon>
        <taxon>Actinomycetes</taxon>
        <taxon>Kitasatosporales</taxon>
        <taxon>Streptomycetaceae</taxon>
        <taxon>Streptomyces</taxon>
    </lineage>
</organism>
<keyword evidence="2" id="KW-1185">Reference proteome</keyword>
<accession>A0ABV8YLV7</accession>